<dbReference type="PROSITE" id="PS00211">
    <property type="entry name" value="ABC_TRANSPORTER_1"/>
    <property type="match status" value="1"/>
</dbReference>
<reference evidence="5" key="1">
    <citation type="submission" date="2020-05" db="EMBL/GenBank/DDBJ databases">
        <authorList>
            <person name="Chiriac C."/>
            <person name="Salcher M."/>
            <person name="Ghai R."/>
            <person name="Kavagutti S V."/>
        </authorList>
    </citation>
    <scope>NUCLEOTIDE SEQUENCE</scope>
</reference>
<dbReference type="PANTHER" id="PTHR42734:SF18">
    <property type="entry name" value="VITAMIN B12 IMPORT ATP-BINDING PROTEIN BTUD"/>
    <property type="match status" value="1"/>
</dbReference>
<dbReference type="InterPro" id="IPR050153">
    <property type="entry name" value="Metal_Ion_Import_ABC"/>
</dbReference>
<proteinExistence type="predicted"/>
<evidence type="ECO:0000259" key="4">
    <source>
        <dbReference type="PROSITE" id="PS50893"/>
    </source>
</evidence>
<dbReference type="EMBL" id="CAEZUI010000091">
    <property type="protein sequence ID" value="CAB4599368.1"/>
    <property type="molecule type" value="Genomic_DNA"/>
</dbReference>
<dbReference type="SMART" id="SM00382">
    <property type="entry name" value="AAA"/>
    <property type="match status" value="1"/>
</dbReference>
<dbReference type="InterPro" id="IPR003439">
    <property type="entry name" value="ABC_transporter-like_ATP-bd"/>
</dbReference>
<accession>A0A6J6GRJ9</accession>
<evidence type="ECO:0000256" key="2">
    <source>
        <dbReference type="ARBA" id="ARBA00022741"/>
    </source>
</evidence>
<dbReference type="AlphaFoldDB" id="A0A6J6GRJ9"/>
<dbReference type="InterPro" id="IPR017871">
    <property type="entry name" value="ABC_transporter-like_CS"/>
</dbReference>
<dbReference type="PANTHER" id="PTHR42734">
    <property type="entry name" value="METAL TRANSPORT SYSTEM ATP-BINDING PROTEIN TM_0124-RELATED"/>
    <property type="match status" value="1"/>
</dbReference>
<dbReference type="InterPro" id="IPR003593">
    <property type="entry name" value="AAA+_ATPase"/>
</dbReference>
<evidence type="ECO:0000256" key="1">
    <source>
        <dbReference type="ARBA" id="ARBA00022448"/>
    </source>
</evidence>
<keyword evidence="3" id="KW-0067">ATP-binding</keyword>
<dbReference type="PROSITE" id="PS50893">
    <property type="entry name" value="ABC_TRANSPORTER_2"/>
    <property type="match status" value="1"/>
</dbReference>
<dbReference type="Gene3D" id="3.40.50.300">
    <property type="entry name" value="P-loop containing nucleotide triphosphate hydrolases"/>
    <property type="match status" value="1"/>
</dbReference>
<dbReference type="InterPro" id="IPR027417">
    <property type="entry name" value="P-loop_NTPase"/>
</dbReference>
<feature type="domain" description="ABC transporter" evidence="4">
    <location>
        <begin position="2"/>
        <end position="201"/>
    </location>
</feature>
<dbReference type="GO" id="GO:0005524">
    <property type="term" value="F:ATP binding"/>
    <property type="evidence" value="ECO:0007669"/>
    <property type="project" value="UniProtKB-KW"/>
</dbReference>
<dbReference type="Pfam" id="PF00005">
    <property type="entry name" value="ABC_tran"/>
    <property type="match status" value="1"/>
</dbReference>
<gene>
    <name evidence="5" type="ORF">UFOPK1807_00729</name>
</gene>
<organism evidence="5">
    <name type="scientific">freshwater metagenome</name>
    <dbReference type="NCBI Taxonomy" id="449393"/>
    <lineage>
        <taxon>unclassified sequences</taxon>
        <taxon>metagenomes</taxon>
        <taxon>ecological metagenomes</taxon>
    </lineage>
</organism>
<keyword evidence="1" id="KW-0813">Transport</keyword>
<keyword evidence="2" id="KW-0547">Nucleotide-binding</keyword>
<evidence type="ECO:0000313" key="5">
    <source>
        <dbReference type="EMBL" id="CAB4599368.1"/>
    </source>
</evidence>
<name>A0A6J6GRJ9_9ZZZZ</name>
<evidence type="ECO:0000256" key="3">
    <source>
        <dbReference type="ARBA" id="ARBA00022840"/>
    </source>
</evidence>
<dbReference type="SUPFAM" id="SSF52540">
    <property type="entry name" value="P-loop containing nucleoside triphosphate hydrolases"/>
    <property type="match status" value="1"/>
</dbReference>
<protein>
    <submittedName>
        <fullName evidence="5">Unannotated protein</fullName>
    </submittedName>
</protein>
<dbReference type="GO" id="GO:0016887">
    <property type="term" value="F:ATP hydrolysis activity"/>
    <property type="evidence" value="ECO:0007669"/>
    <property type="project" value="InterPro"/>
</dbReference>
<sequence>MINIDSISLAYGSHTVVQDFTAQIHRGTITAIIGSNGVGKSTLLSGIAGEMKITSGLLQLESREISSYSLAELAEVRSVAQQSHSYWMAYTALEILLLGNENVSNERLNYLTTELGLTAFLHQRITELSGGQLQRIEIARAFMRELPLVLLDEPFASQDLASQQSLIEFLQAERELGRTIILVAHRDRGALEWCDQIIDLN</sequence>